<reference evidence="1 2" key="1">
    <citation type="submission" date="2020-03" db="EMBL/GenBank/DDBJ databases">
        <title>Genomic Encyclopedia of Type Strains, Phase III (KMG-III): the genomes of soil and plant-associated and newly described type strains.</title>
        <authorList>
            <person name="Whitman W."/>
        </authorList>
    </citation>
    <scope>NUCLEOTIDE SEQUENCE [LARGE SCALE GENOMIC DNA]</scope>
    <source>
        <strain evidence="1 2">CECT 8804</strain>
    </source>
</reference>
<keyword evidence="2" id="KW-1185">Reference proteome</keyword>
<accession>A0ABX0TSJ7</accession>
<dbReference type="EMBL" id="JAAOZC010000004">
    <property type="protein sequence ID" value="NIJ08498.1"/>
    <property type="molecule type" value="Genomic_DNA"/>
</dbReference>
<proteinExistence type="predicted"/>
<gene>
    <name evidence="1" type="ORF">FHS31_002115</name>
</gene>
<protein>
    <submittedName>
        <fullName evidence="1">Uncharacterized protein</fullName>
    </submittedName>
</protein>
<name>A0ABX0TSJ7_9SPHN</name>
<organism evidence="1 2">
    <name type="scientific">Sphingomonas vulcanisoli</name>
    <dbReference type="NCBI Taxonomy" id="1658060"/>
    <lineage>
        <taxon>Bacteria</taxon>
        <taxon>Pseudomonadati</taxon>
        <taxon>Pseudomonadota</taxon>
        <taxon>Alphaproteobacteria</taxon>
        <taxon>Sphingomonadales</taxon>
        <taxon>Sphingomonadaceae</taxon>
        <taxon>Sphingomonas</taxon>
    </lineage>
</organism>
<sequence length="279" mass="28513">MDLRPIFAADTVTTLGDQFAGVVLVTGSHGGAIAGRFASAAGVAGVIFNDAGGGFDDAGIASLAMFDRHYLPAATVSHMSARIGDARDCFARGIISHANRSARNLGVAVGQPCPSAAALLRASRAQWHGAPIQEARFAFGHIAGSDIWGLDSAALACPEDAGRILIIGSHGGLPGRDAARALKVAARVAIFNDAGVGIDDAGIARLPALDARGIAAATVDAWTARIGDARSVWRSGVISHLNHTAMRMGGEAGQTAQDFARIMAHSIELTKAGRGVIHA</sequence>
<dbReference type="Proteomes" id="UP000727456">
    <property type="component" value="Unassembled WGS sequence"/>
</dbReference>
<comment type="caution">
    <text evidence="1">The sequence shown here is derived from an EMBL/GenBank/DDBJ whole genome shotgun (WGS) entry which is preliminary data.</text>
</comment>
<evidence type="ECO:0000313" key="1">
    <source>
        <dbReference type="EMBL" id="NIJ08498.1"/>
    </source>
</evidence>
<evidence type="ECO:0000313" key="2">
    <source>
        <dbReference type="Proteomes" id="UP000727456"/>
    </source>
</evidence>